<gene>
    <name evidence="13" type="ORF">Tchl_0490</name>
</gene>
<comment type="cofactor">
    <cofactor evidence="1">
        <name>heme</name>
        <dbReference type="ChEBI" id="CHEBI:30413"/>
    </cofactor>
</comment>
<evidence type="ECO:0000256" key="9">
    <source>
        <dbReference type="ARBA" id="ARBA00022982"/>
    </source>
</evidence>
<dbReference type="Pfam" id="PF01292">
    <property type="entry name" value="Ni_hydr_CYTB"/>
    <property type="match status" value="1"/>
</dbReference>
<evidence type="ECO:0000256" key="10">
    <source>
        <dbReference type="ARBA" id="ARBA00022989"/>
    </source>
</evidence>
<keyword evidence="14" id="KW-1185">Reference proteome</keyword>
<evidence type="ECO:0000256" key="11">
    <source>
        <dbReference type="ARBA" id="ARBA00023004"/>
    </source>
</evidence>
<keyword evidence="8" id="KW-0479">Metal-binding</keyword>
<dbReference type="GO" id="GO:0009326">
    <property type="term" value="C:formate dehydrogenase complex"/>
    <property type="evidence" value="ECO:0007669"/>
    <property type="project" value="InterPro"/>
</dbReference>
<keyword evidence="4" id="KW-0813">Transport</keyword>
<dbReference type="GO" id="GO:0009055">
    <property type="term" value="F:electron transfer activity"/>
    <property type="evidence" value="ECO:0007669"/>
    <property type="project" value="InterPro"/>
</dbReference>
<dbReference type="GO" id="GO:0036397">
    <property type="term" value="F:formate dehydrogenase (quinone) activity"/>
    <property type="evidence" value="ECO:0007669"/>
    <property type="project" value="TreeGrafter"/>
</dbReference>
<evidence type="ECO:0000313" key="13">
    <source>
        <dbReference type="EMBL" id="APR03361.1"/>
    </source>
</evidence>
<evidence type="ECO:0000256" key="2">
    <source>
        <dbReference type="ARBA" id="ARBA00004651"/>
    </source>
</evidence>
<dbReference type="InterPro" id="IPR016174">
    <property type="entry name" value="Di-haem_cyt_TM"/>
</dbReference>
<organism evidence="13 14">
    <name type="scientific">Thauera chlorobenzoica</name>
    <dbReference type="NCBI Taxonomy" id="96773"/>
    <lineage>
        <taxon>Bacteria</taxon>
        <taxon>Pseudomonadati</taxon>
        <taxon>Pseudomonadota</taxon>
        <taxon>Betaproteobacteria</taxon>
        <taxon>Rhodocyclales</taxon>
        <taxon>Zoogloeaceae</taxon>
        <taxon>Thauera</taxon>
    </lineage>
</organism>
<keyword evidence="9" id="KW-0249">Electron transport</keyword>
<accession>A0A1H5W4D0</accession>
<dbReference type="GO" id="GO:0005886">
    <property type="term" value="C:plasma membrane"/>
    <property type="evidence" value="ECO:0007669"/>
    <property type="project" value="UniProtKB-SubCell"/>
</dbReference>
<keyword evidence="12" id="KW-0472">Membrane</keyword>
<dbReference type="InterPro" id="IPR011577">
    <property type="entry name" value="Cyt_b561_bac/Ni-Hgenase"/>
</dbReference>
<dbReference type="KEGG" id="tcl:Tchl_0490"/>
<dbReference type="AlphaFoldDB" id="A0A1H5W4D0"/>
<comment type="similarity">
    <text evidence="3">Belongs to the formate dehydrogenase gamma subunit family.</text>
</comment>
<keyword evidence="5" id="KW-1003">Cell membrane</keyword>
<dbReference type="OrthoDB" id="9790598at2"/>
<evidence type="ECO:0000256" key="8">
    <source>
        <dbReference type="ARBA" id="ARBA00022723"/>
    </source>
</evidence>
<dbReference type="GO" id="GO:0022904">
    <property type="term" value="P:respiratory electron transport chain"/>
    <property type="evidence" value="ECO:0007669"/>
    <property type="project" value="InterPro"/>
</dbReference>
<keyword evidence="13" id="KW-0560">Oxidoreductase</keyword>
<dbReference type="Proteomes" id="UP000185739">
    <property type="component" value="Chromosome"/>
</dbReference>
<sequence>MRNLFMRGLGGGVFAALLLMLSWAAALPLQAAEPPPGSSAAEQAVRQVERPLNNAPVWRAVRSGEAHLTTVRGPETAVLIQSEGNTWRQLRNGPVTRYGGWLLILVPAAILLFWLVKGAMKLHGAPSGRTLKRFSGFERFVHWGTAISFVLLALTGVAILFGKHVLLPLLGHGALGGLLAAGKLVHNYVGPLFGVFIVLMILTFVRDNFWQAVDGVWIRRAGGLFGGEHVPSGRFNFGEKTWFWIGVTLLGLIVVVSGLVMDFPNYGWGRSDMQTANIVHAVAAIVLLALSFGHIYMGTLGVEGAYQAMRTGVVDETWAKEHHALWYQEAKTGKPGGS</sequence>
<keyword evidence="6" id="KW-0349">Heme</keyword>
<dbReference type="InterPro" id="IPR006471">
    <property type="entry name" value="Formate_DH_gsu"/>
</dbReference>
<evidence type="ECO:0000256" key="7">
    <source>
        <dbReference type="ARBA" id="ARBA00022692"/>
    </source>
</evidence>
<evidence type="ECO:0000256" key="3">
    <source>
        <dbReference type="ARBA" id="ARBA00010747"/>
    </source>
</evidence>
<evidence type="ECO:0000256" key="12">
    <source>
        <dbReference type="ARBA" id="ARBA00023136"/>
    </source>
</evidence>
<evidence type="ECO:0000256" key="6">
    <source>
        <dbReference type="ARBA" id="ARBA00022617"/>
    </source>
</evidence>
<dbReference type="EMBL" id="CP018839">
    <property type="protein sequence ID" value="APR03361.1"/>
    <property type="molecule type" value="Genomic_DNA"/>
</dbReference>
<dbReference type="EC" id="1.2.1.2" evidence="13"/>
<proteinExistence type="inferred from homology"/>
<dbReference type="GO" id="GO:0008863">
    <property type="term" value="F:formate dehydrogenase (NAD+) activity"/>
    <property type="evidence" value="ECO:0007669"/>
    <property type="project" value="InterPro"/>
</dbReference>
<dbReference type="GO" id="GO:0046872">
    <property type="term" value="F:metal ion binding"/>
    <property type="evidence" value="ECO:0007669"/>
    <property type="project" value="UniProtKB-KW"/>
</dbReference>
<dbReference type="SUPFAM" id="SSF81342">
    <property type="entry name" value="Transmembrane di-heme cytochromes"/>
    <property type="match status" value="1"/>
</dbReference>
<dbReference type="GO" id="GO:0015944">
    <property type="term" value="P:formate oxidation"/>
    <property type="evidence" value="ECO:0007669"/>
    <property type="project" value="TreeGrafter"/>
</dbReference>
<dbReference type="STRING" id="96773.Tchl_0490"/>
<dbReference type="PANTHER" id="PTHR30074:SF6">
    <property type="entry name" value="FORMATE DEHYDROGENASE GAMMA SUBUNIT"/>
    <property type="match status" value="1"/>
</dbReference>
<dbReference type="RefSeq" id="WP_075146989.1">
    <property type="nucleotide sequence ID" value="NZ_CP018839.1"/>
</dbReference>
<keyword evidence="7" id="KW-0812">Transmembrane</keyword>
<keyword evidence="11" id="KW-0408">Iron</keyword>
<name>A0A1H5W4D0_9RHOO</name>
<dbReference type="PANTHER" id="PTHR30074">
    <property type="entry name" value="FORMATE DEHYDROGENASE, NITRATE-INDUCIBLE, CYTOCHROME B556 FDN SUBUNIT"/>
    <property type="match status" value="1"/>
</dbReference>
<dbReference type="GO" id="GO:0009061">
    <property type="term" value="P:anaerobic respiration"/>
    <property type="evidence" value="ECO:0007669"/>
    <property type="project" value="TreeGrafter"/>
</dbReference>
<dbReference type="NCBIfam" id="TIGR01583">
    <property type="entry name" value="formate-DH-gamm"/>
    <property type="match status" value="1"/>
</dbReference>
<comment type="subcellular location">
    <subcellularLocation>
        <location evidence="2">Cell membrane</location>
        <topology evidence="2">Multi-pass membrane protein</topology>
    </subcellularLocation>
</comment>
<dbReference type="Gene3D" id="1.20.950.20">
    <property type="entry name" value="Transmembrane di-heme cytochromes, Chain C"/>
    <property type="match status" value="1"/>
</dbReference>
<protein>
    <submittedName>
        <fullName evidence="13">Formate dehydrogenase, membrane subunit FdhC</fullName>
        <ecNumber evidence="13">1.2.1.2</ecNumber>
    </submittedName>
</protein>
<evidence type="ECO:0000313" key="14">
    <source>
        <dbReference type="Proteomes" id="UP000185739"/>
    </source>
</evidence>
<dbReference type="InterPro" id="IPR051817">
    <property type="entry name" value="FDH_cytochrome_b556_subunit"/>
</dbReference>
<evidence type="ECO:0000256" key="4">
    <source>
        <dbReference type="ARBA" id="ARBA00022448"/>
    </source>
</evidence>
<keyword evidence="10" id="KW-1133">Transmembrane helix</keyword>
<evidence type="ECO:0000256" key="5">
    <source>
        <dbReference type="ARBA" id="ARBA00022475"/>
    </source>
</evidence>
<evidence type="ECO:0000256" key="1">
    <source>
        <dbReference type="ARBA" id="ARBA00001971"/>
    </source>
</evidence>
<reference evidence="13 14" key="1">
    <citation type="submission" date="2016-12" db="EMBL/GenBank/DDBJ databases">
        <title>Complete genome sequence of Thauera chlorobenzoica, a Betaproteobacterium degrading haloaromatics anaerobically to CO2 and halides.</title>
        <authorList>
            <person name="Goris T."/>
            <person name="Mergelsberg M."/>
            <person name="Boll M."/>
        </authorList>
    </citation>
    <scope>NUCLEOTIDE SEQUENCE [LARGE SCALE GENOMIC DNA]</scope>
    <source>
        <strain evidence="13 14">3CB1</strain>
    </source>
</reference>